<dbReference type="SUPFAM" id="SSF52540">
    <property type="entry name" value="P-loop containing nucleoside triphosphate hydrolases"/>
    <property type="match status" value="1"/>
</dbReference>
<dbReference type="Proteomes" id="UP000481858">
    <property type="component" value="Unassembled WGS sequence"/>
</dbReference>
<keyword evidence="3" id="KW-1185">Reference proteome</keyword>
<evidence type="ECO:0000259" key="1">
    <source>
        <dbReference type="Pfam" id="PF00931"/>
    </source>
</evidence>
<organism evidence="2 3">
    <name type="scientific">Xylaria multiplex</name>
    <dbReference type="NCBI Taxonomy" id="323545"/>
    <lineage>
        <taxon>Eukaryota</taxon>
        <taxon>Fungi</taxon>
        <taxon>Dikarya</taxon>
        <taxon>Ascomycota</taxon>
        <taxon>Pezizomycotina</taxon>
        <taxon>Sordariomycetes</taxon>
        <taxon>Xylariomycetidae</taxon>
        <taxon>Xylariales</taxon>
        <taxon>Xylariaceae</taxon>
        <taxon>Xylaria</taxon>
    </lineage>
</organism>
<name>A0A7C8IGM3_9PEZI</name>
<dbReference type="SUPFAM" id="SSF53474">
    <property type="entry name" value="alpha/beta-Hydrolases"/>
    <property type="match status" value="1"/>
</dbReference>
<dbReference type="AlphaFoldDB" id="A0A7C8IGM3"/>
<sequence length="812" mass="91242">MSQHGTPSVQRIGFTRLSRETRSSPKVNIVFIHGLRGHPRETWEAEANERAVETSRRRHRLRKIFGRQSVASTQASADENIIENNVFWPQDYLLEDVPEAEVWTYGYNADVIGGLFQANNQNSISQHGQDLAMPIIFVAHSLGGIVIKDAIRRSELSQSRTKLIIFLGTPHRGSSSAGWGVIASNLAKLALQDTNKRLVQTLETNSEVLDNIHNEFLKIADKGSIKAHSFQEARAISGVKGLDGKVVDDYSSKLGLPPSSETVESIDANHMQIAKCKDKTDPQYQAIVGVLKQFIRSGKLSGDTIKAQQCVPITQVEPQGILSQDETGVGRSNSFYRSHYYLPFPRNRRFTGRDAILNTLTEKLFAQEEPQKLAVVGLGGVGKTQVALKLAYWVKDNQPGYSVFWVPALGHASFEQAYAEIVRQLDIQIKDNEDLKVSVRRYLESERAGKWLLIVDNADDTEIVFGSSDTPGGISKYLPNSDNGLTLFTTRSREVAVAVAGSEVVDLHEMSVEEATGFFEKALINKQLLQDRAITGELLQELTCLPLAISQATAYLNQHQMSIQRYLALLRATEQDLVNLMTREFHDNTRYQGSQNAVAMTWLVSFDQIRQSDSNAAKLLGFMSCIEPKAIPQSILPMPPVEEEMEHAIGVLCGYAFLVRRGDGDVFDMHRLVHIATQVWVQRENIIKETKISAIQHLKSIFPTDDEENRSLWREYLPHAQHALQVSQEYQHDQRFTLLFWVGRCLDADRRSKEAIIALEETVRWYKQHLPEDNSSRLSSEHALATAYLHNRQVGKAIAIFEHVVAIQKKNA</sequence>
<dbReference type="InterPro" id="IPR002182">
    <property type="entry name" value="NB-ARC"/>
</dbReference>
<dbReference type="InterPro" id="IPR011990">
    <property type="entry name" value="TPR-like_helical_dom_sf"/>
</dbReference>
<proteinExistence type="predicted"/>
<dbReference type="Pfam" id="PF00931">
    <property type="entry name" value="NB-ARC"/>
    <property type="match status" value="1"/>
</dbReference>
<dbReference type="EMBL" id="WUBL01000226">
    <property type="protein sequence ID" value="KAF2963181.1"/>
    <property type="molecule type" value="Genomic_DNA"/>
</dbReference>
<dbReference type="InParanoid" id="A0A7C8IGM3"/>
<dbReference type="GO" id="GO:0043531">
    <property type="term" value="F:ADP binding"/>
    <property type="evidence" value="ECO:0007669"/>
    <property type="project" value="InterPro"/>
</dbReference>
<gene>
    <name evidence="2" type="ORF">GQX73_g10402</name>
</gene>
<dbReference type="Gene3D" id="3.40.50.300">
    <property type="entry name" value="P-loop containing nucleotide triphosphate hydrolases"/>
    <property type="match status" value="1"/>
</dbReference>
<accession>A0A7C8IGM3</accession>
<dbReference type="OrthoDB" id="5086500at2759"/>
<feature type="domain" description="NB-ARC" evidence="1">
    <location>
        <begin position="355"/>
        <end position="527"/>
    </location>
</feature>
<protein>
    <recommendedName>
        <fullName evidence="1">NB-ARC domain-containing protein</fullName>
    </recommendedName>
</protein>
<reference evidence="2 3" key="1">
    <citation type="submission" date="2019-12" db="EMBL/GenBank/DDBJ databases">
        <title>Draft genome sequence of the ascomycete Xylaria multiplex DSM 110363.</title>
        <authorList>
            <person name="Buettner E."/>
            <person name="Kellner H."/>
        </authorList>
    </citation>
    <scope>NUCLEOTIDE SEQUENCE [LARGE SCALE GENOMIC DNA]</scope>
    <source>
        <strain evidence="2 3">DSM 110363</strain>
    </source>
</reference>
<dbReference type="PANTHER" id="PTHR46082">
    <property type="entry name" value="ATP/GTP-BINDING PROTEIN-RELATED"/>
    <property type="match status" value="1"/>
</dbReference>
<dbReference type="Gene3D" id="3.40.50.1820">
    <property type="entry name" value="alpha/beta hydrolase"/>
    <property type="match status" value="1"/>
</dbReference>
<dbReference type="SUPFAM" id="SSF48452">
    <property type="entry name" value="TPR-like"/>
    <property type="match status" value="1"/>
</dbReference>
<comment type="caution">
    <text evidence="2">The sequence shown here is derived from an EMBL/GenBank/DDBJ whole genome shotgun (WGS) entry which is preliminary data.</text>
</comment>
<evidence type="ECO:0000313" key="2">
    <source>
        <dbReference type="EMBL" id="KAF2963181.1"/>
    </source>
</evidence>
<dbReference type="InterPro" id="IPR053137">
    <property type="entry name" value="NLR-like"/>
</dbReference>
<dbReference type="InterPro" id="IPR029058">
    <property type="entry name" value="AB_hydrolase_fold"/>
</dbReference>
<evidence type="ECO:0000313" key="3">
    <source>
        <dbReference type="Proteomes" id="UP000481858"/>
    </source>
</evidence>
<dbReference type="Gene3D" id="1.25.40.10">
    <property type="entry name" value="Tetratricopeptide repeat domain"/>
    <property type="match status" value="1"/>
</dbReference>
<dbReference type="PANTHER" id="PTHR46082:SF6">
    <property type="entry name" value="AAA+ ATPASE DOMAIN-CONTAINING PROTEIN-RELATED"/>
    <property type="match status" value="1"/>
</dbReference>
<dbReference type="InterPro" id="IPR027417">
    <property type="entry name" value="P-loop_NTPase"/>
</dbReference>